<comment type="caution">
    <text evidence="2">The sequence shown here is derived from an EMBL/GenBank/DDBJ whole genome shotgun (WGS) entry which is preliminary data.</text>
</comment>
<dbReference type="AlphaFoldDB" id="C4V212"/>
<evidence type="ECO:0000256" key="1">
    <source>
        <dbReference type="SAM" id="Phobius"/>
    </source>
</evidence>
<keyword evidence="1" id="KW-0472">Membrane</keyword>
<keyword evidence="3" id="KW-1185">Reference proteome</keyword>
<dbReference type="HOGENOM" id="CLU_3221943_0_0_9"/>
<protein>
    <submittedName>
        <fullName evidence="2">Uncharacterized protein</fullName>
    </submittedName>
</protein>
<evidence type="ECO:0000313" key="2">
    <source>
        <dbReference type="EMBL" id="EEQ49143.1"/>
    </source>
</evidence>
<reference evidence="2 3" key="1">
    <citation type="submission" date="2009-04" db="EMBL/GenBank/DDBJ databases">
        <authorList>
            <person name="Qin X."/>
            <person name="Bachman B."/>
            <person name="Battles P."/>
            <person name="Bell A."/>
            <person name="Bess C."/>
            <person name="Bickham C."/>
            <person name="Chaboub L."/>
            <person name="Chen D."/>
            <person name="Coyle M."/>
            <person name="Deiros D.R."/>
            <person name="Dinh H."/>
            <person name="Forbes L."/>
            <person name="Fowler G."/>
            <person name="Francisco L."/>
            <person name="Fu Q."/>
            <person name="Gubbala S."/>
            <person name="Hale W."/>
            <person name="Han Y."/>
            <person name="Hemphill L."/>
            <person name="Highlander S.K."/>
            <person name="Hirani K."/>
            <person name="Hogues M."/>
            <person name="Jackson L."/>
            <person name="Jakkamsetti A."/>
            <person name="Javaid M."/>
            <person name="Jiang H."/>
            <person name="Korchina V."/>
            <person name="Kovar C."/>
            <person name="Lara F."/>
            <person name="Lee S."/>
            <person name="Mata R."/>
            <person name="Mathew T."/>
            <person name="Moen C."/>
            <person name="Morales K."/>
            <person name="Munidasa M."/>
            <person name="Nazareth L."/>
            <person name="Ngo R."/>
            <person name="Nguyen L."/>
            <person name="Okwuonu G."/>
            <person name="Ongeri F."/>
            <person name="Patil S."/>
            <person name="Petrosino J."/>
            <person name="Pham C."/>
            <person name="Pham P."/>
            <person name="Pu L.-L."/>
            <person name="Puazo M."/>
            <person name="Raj R."/>
            <person name="Reid J."/>
            <person name="Rouhana J."/>
            <person name="Saada N."/>
            <person name="Shang Y."/>
            <person name="Simmons D."/>
            <person name="Thornton R."/>
            <person name="Warren J."/>
            <person name="Weissenberger G."/>
            <person name="Zhang J."/>
            <person name="Zhang L."/>
            <person name="Zhou C."/>
            <person name="Zhu D."/>
            <person name="Muzny D."/>
            <person name="Worley K."/>
            <person name="Gibbs R."/>
        </authorList>
    </citation>
    <scope>NUCLEOTIDE SEQUENCE [LARGE SCALE GENOMIC DNA]</scope>
    <source>
        <strain evidence="2 3">ATCC 43531</strain>
    </source>
</reference>
<keyword evidence="1" id="KW-1133">Transmembrane helix</keyword>
<accession>C4V212</accession>
<keyword evidence="1" id="KW-0812">Transmembrane</keyword>
<dbReference type="STRING" id="638302.HMPREF0908_0459"/>
<sequence length="46" mass="5070">MIMERTKRRHSFLVILSTVVAFALLSTDIFLPALIDPPLAADDAIS</sequence>
<feature type="transmembrane region" description="Helical" evidence="1">
    <location>
        <begin position="12"/>
        <end position="35"/>
    </location>
</feature>
<gene>
    <name evidence="2" type="ORF">HMPREF0908_0459</name>
</gene>
<proteinExistence type="predicted"/>
<name>C4V212_9FIRM</name>
<dbReference type="EMBL" id="ACLA01000006">
    <property type="protein sequence ID" value="EEQ49143.1"/>
    <property type="molecule type" value="Genomic_DNA"/>
</dbReference>
<dbReference type="Proteomes" id="UP000005309">
    <property type="component" value="Unassembled WGS sequence"/>
</dbReference>
<evidence type="ECO:0000313" key="3">
    <source>
        <dbReference type="Proteomes" id="UP000005309"/>
    </source>
</evidence>
<organism evidence="2 3">
    <name type="scientific">Selenomonas flueggei ATCC 43531</name>
    <dbReference type="NCBI Taxonomy" id="638302"/>
    <lineage>
        <taxon>Bacteria</taxon>
        <taxon>Bacillati</taxon>
        <taxon>Bacillota</taxon>
        <taxon>Negativicutes</taxon>
        <taxon>Selenomonadales</taxon>
        <taxon>Selenomonadaceae</taxon>
        <taxon>Selenomonas</taxon>
    </lineage>
</organism>